<gene>
    <name evidence="1" type="ORF">ACD_4C00115G0003</name>
</gene>
<comment type="caution">
    <text evidence="1">The sequence shown here is derived from an EMBL/GenBank/DDBJ whole genome shotgun (WGS) entry which is preliminary data.</text>
</comment>
<name>K2FYF3_9BACT</name>
<accession>K2FYF3</accession>
<sequence length="138" mass="16376">MVPLSSVLEKLDWPCSFTLPELKIKTQVGITQLSVSNLLNAECTRCIIWNIIFDLVCDQNIFKPISFNDIYEIRDAILSSLIILKSEWIWHENQDNHEKLISHTLEILEEKKYKWAWNWNKTLETNIIRHALISYLKY</sequence>
<dbReference type="EMBL" id="AMFJ01000631">
    <property type="protein sequence ID" value="EKE26927.1"/>
    <property type="molecule type" value="Genomic_DNA"/>
</dbReference>
<proteinExistence type="predicted"/>
<dbReference type="AlphaFoldDB" id="K2FYF3"/>
<reference evidence="1" key="1">
    <citation type="journal article" date="2012" name="Science">
        <title>Fermentation, hydrogen, and sulfur metabolism in multiple uncultivated bacterial phyla.</title>
        <authorList>
            <person name="Wrighton K.C."/>
            <person name="Thomas B.C."/>
            <person name="Sharon I."/>
            <person name="Miller C.S."/>
            <person name="Castelle C.J."/>
            <person name="VerBerkmoes N.C."/>
            <person name="Wilkins M.J."/>
            <person name="Hettich R.L."/>
            <person name="Lipton M.S."/>
            <person name="Williams K.H."/>
            <person name="Long P.E."/>
            <person name="Banfield J.F."/>
        </authorList>
    </citation>
    <scope>NUCLEOTIDE SEQUENCE [LARGE SCALE GENOMIC DNA]</scope>
</reference>
<evidence type="ECO:0000313" key="1">
    <source>
        <dbReference type="EMBL" id="EKE26927.1"/>
    </source>
</evidence>
<organism evidence="1">
    <name type="scientific">uncultured bacterium</name>
    <name type="common">gcode 4</name>
    <dbReference type="NCBI Taxonomy" id="1234023"/>
    <lineage>
        <taxon>Bacteria</taxon>
        <taxon>environmental samples</taxon>
    </lineage>
</organism>
<protein>
    <submittedName>
        <fullName evidence="1">Uncharacterized protein</fullName>
    </submittedName>
</protein>